<reference evidence="1 2" key="1">
    <citation type="submission" date="2019-01" db="EMBL/GenBank/DDBJ databases">
        <title>Sphingorhabdus lacus sp.nov., isolated from an oligotrophic freshwater lake.</title>
        <authorList>
            <person name="Park M."/>
        </authorList>
    </citation>
    <scope>NUCLEOTIDE SEQUENCE [LARGE SCALE GENOMIC DNA]</scope>
    <source>
        <strain evidence="1 2">IMCC26285</strain>
    </source>
</reference>
<keyword evidence="2" id="KW-1185">Reference proteome</keyword>
<dbReference type="AlphaFoldDB" id="A0A6I4LRW9"/>
<dbReference type="GO" id="GO:0016874">
    <property type="term" value="F:ligase activity"/>
    <property type="evidence" value="ECO:0007669"/>
    <property type="project" value="UniProtKB-KW"/>
</dbReference>
<gene>
    <name evidence="1" type="ORF">EUU23_00330</name>
</gene>
<keyword evidence="1" id="KW-0436">Ligase</keyword>
<dbReference type="RefSeq" id="WP_160352165.1">
    <property type="nucleotide sequence ID" value="NZ_SDWJ01000001.1"/>
</dbReference>
<proteinExistence type="predicted"/>
<evidence type="ECO:0000313" key="2">
    <source>
        <dbReference type="Proteomes" id="UP000471147"/>
    </source>
</evidence>
<dbReference type="EMBL" id="SDWJ01000001">
    <property type="protein sequence ID" value="MVZ96147.1"/>
    <property type="molecule type" value="Genomic_DNA"/>
</dbReference>
<name>A0A6I4LRW9_9SPHN</name>
<evidence type="ECO:0000313" key="1">
    <source>
        <dbReference type="EMBL" id="MVZ96147.1"/>
    </source>
</evidence>
<accession>A0A6I4LRW9</accession>
<protein>
    <submittedName>
        <fullName evidence="1">D-alanine--D-alanine ligase</fullName>
    </submittedName>
</protein>
<sequence length="369" mass="41379">MSQPEGLIAGSAMPPFGDGPALSHFEFWPAWKFYAPVWLWIGCLMFRHRSIRAPLVANPGFPAGGLVGERKSELFARLSGPERRHLPDYVVVERLDAAFDVQWQSIEAAIETAGLEYPMVAKPDIGCRGAGVRPVRCPAELRQYAEDFPKGETFLVQRMIDVEGEAGVFYVREPGSKSGHIHSLTLKYFPHIVGDGRSTLRQLILADTRAGMVPQLYLGRFGNALDSIVPMGESRRLVFSGSHSKGAIFRNGNDYVTEAMRARFDAIADAIDGFHFGRFDVRFADFAAFQRGEDFAIIEYNGAGAEMTHIWDSRTTVLEAWSTLFRQFSMLFKVGAANRKRGARPEGWQSFFRQWKREKSLVDQYPVTG</sequence>
<dbReference type="Proteomes" id="UP000471147">
    <property type="component" value="Unassembled WGS sequence"/>
</dbReference>
<comment type="caution">
    <text evidence="1">The sequence shown here is derived from an EMBL/GenBank/DDBJ whole genome shotgun (WGS) entry which is preliminary data.</text>
</comment>
<organism evidence="1 2">
    <name type="scientific">Sphingorhabdus profundilacus</name>
    <dbReference type="NCBI Taxonomy" id="2509718"/>
    <lineage>
        <taxon>Bacteria</taxon>
        <taxon>Pseudomonadati</taxon>
        <taxon>Pseudomonadota</taxon>
        <taxon>Alphaproteobacteria</taxon>
        <taxon>Sphingomonadales</taxon>
        <taxon>Sphingomonadaceae</taxon>
        <taxon>Sphingorhabdus</taxon>
    </lineage>
</organism>
<dbReference type="OrthoDB" id="9775266at2"/>
<dbReference type="SUPFAM" id="SSF56059">
    <property type="entry name" value="Glutathione synthetase ATP-binding domain-like"/>
    <property type="match status" value="1"/>
</dbReference>